<name>U2P5B3_9BACT</name>
<dbReference type="PATRIC" id="fig|1115809.3.peg.1275"/>
<sequence length="227" mass="24838">MTPRVMLTIGLMVVAMQSRAQLDDEYRWEAGAGPGLAGYLGDFNGNVAKNLQPAATLVLRRVVNPRMALRLAALMGKMKGEAANVKTFHPGFSDHGYRFDNTLLNLGAAYEYNLWPYGTGHDYRGAKPFTPYMLAGLGATYATGGGRHVFTADIPLGIGVKRKLGERLNLTLEWAMHFSLSDKLDGAEDPYAIRSRGPFKNTDGYSALSLTLTYSFSPKCANCNKDF</sequence>
<evidence type="ECO:0000313" key="2">
    <source>
        <dbReference type="EMBL" id="ERK39346.1"/>
    </source>
</evidence>
<dbReference type="SUPFAM" id="SSF56925">
    <property type="entry name" value="OMPA-like"/>
    <property type="match status" value="1"/>
</dbReference>
<dbReference type="RefSeq" id="WP_021589659.1">
    <property type="nucleotide sequence ID" value="NZ_AWEY01000023.1"/>
</dbReference>
<evidence type="ECO:0000259" key="1">
    <source>
        <dbReference type="Pfam" id="PF19573"/>
    </source>
</evidence>
<protein>
    <recommendedName>
        <fullName evidence="1">DUF6089 domain-containing protein</fullName>
    </recommendedName>
</protein>
<dbReference type="AlphaFoldDB" id="U2P5B3"/>
<accession>U2P5B3</accession>
<dbReference type="InterPro" id="IPR045743">
    <property type="entry name" value="DUF6089"/>
</dbReference>
<proteinExistence type="predicted"/>
<evidence type="ECO:0000313" key="3">
    <source>
        <dbReference type="Proteomes" id="UP000016648"/>
    </source>
</evidence>
<organism evidence="2 3">
    <name type="scientific">Segatella baroniae F0067</name>
    <dbReference type="NCBI Taxonomy" id="1115809"/>
    <lineage>
        <taxon>Bacteria</taxon>
        <taxon>Pseudomonadati</taxon>
        <taxon>Bacteroidota</taxon>
        <taxon>Bacteroidia</taxon>
        <taxon>Bacteroidales</taxon>
        <taxon>Prevotellaceae</taxon>
        <taxon>Segatella</taxon>
    </lineage>
</organism>
<dbReference type="InterPro" id="IPR011250">
    <property type="entry name" value="OMP/PagP_B-barrel"/>
</dbReference>
<keyword evidence="3" id="KW-1185">Reference proteome</keyword>
<dbReference type="EMBL" id="AWEY01000023">
    <property type="protein sequence ID" value="ERK39346.1"/>
    <property type="molecule type" value="Genomic_DNA"/>
</dbReference>
<gene>
    <name evidence="2" type="ORF">HMPREF9135_1718</name>
</gene>
<dbReference type="Proteomes" id="UP000016648">
    <property type="component" value="Unassembled WGS sequence"/>
</dbReference>
<feature type="domain" description="DUF6089" evidence="1">
    <location>
        <begin position="5"/>
        <end position="224"/>
    </location>
</feature>
<comment type="caution">
    <text evidence="2">The sequence shown here is derived from an EMBL/GenBank/DDBJ whole genome shotgun (WGS) entry which is preliminary data.</text>
</comment>
<reference evidence="2 3" key="1">
    <citation type="submission" date="2013-08" db="EMBL/GenBank/DDBJ databases">
        <authorList>
            <person name="Durkin A.S."/>
            <person name="Haft D.R."/>
            <person name="McCorrison J."/>
            <person name="Torralba M."/>
            <person name="Gillis M."/>
            <person name="Haft D.H."/>
            <person name="Methe B."/>
            <person name="Sutton G."/>
            <person name="Nelson K.E."/>
        </authorList>
    </citation>
    <scope>NUCLEOTIDE SEQUENCE [LARGE SCALE GENOMIC DNA]</scope>
    <source>
        <strain evidence="2 3">F0067</strain>
    </source>
</reference>
<dbReference type="Pfam" id="PF19573">
    <property type="entry name" value="DUF6089"/>
    <property type="match status" value="1"/>
</dbReference>